<dbReference type="Gene3D" id="3.90.75.10">
    <property type="entry name" value="Homing Intron 3 (I-ppo) Encoded Endonuclease, Chain A"/>
    <property type="match status" value="1"/>
</dbReference>
<comment type="caution">
    <text evidence="2">The sequence shown here is derived from an EMBL/GenBank/DDBJ whole genome shotgun (WGS) entry which is preliminary data.</text>
</comment>
<proteinExistence type="predicted"/>
<dbReference type="InterPro" id="IPR044925">
    <property type="entry name" value="His-Me_finger_sf"/>
</dbReference>
<reference evidence="2" key="1">
    <citation type="journal article" date="2015" name="Nature">
        <title>Complex archaea that bridge the gap between prokaryotes and eukaryotes.</title>
        <authorList>
            <person name="Spang A."/>
            <person name="Saw J.H."/>
            <person name="Jorgensen S.L."/>
            <person name="Zaremba-Niedzwiedzka K."/>
            <person name="Martijn J."/>
            <person name="Lind A.E."/>
            <person name="van Eijk R."/>
            <person name="Schleper C."/>
            <person name="Guy L."/>
            <person name="Ettema T.J."/>
        </authorList>
    </citation>
    <scope>NUCLEOTIDE SEQUENCE</scope>
</reference>
<dbReference type="GO" id="GO:0004519">
    <property type="term" value="F:endonuclease activity"/>
    <property type="evidence" value="ECO:0007669"/>
    <property type="project" value="InterPro"/>
</dbReference>
<feature type="non-terminal residue" evidence="2">
    <location>
        <position position="125"/>
    </location>
</feature>
<sequence>MVEVSATFRERFWSKVNVRGENECWPWIGGVNKKGYGTIGPGGRGLSNLYVHQVAVALLGIVIPAGKMVHHNCGMRTCVNPRHLEVTTYSHNNRGENQNLADKLWGGEPLELSLLEKEISGRSRG</sequence>
<evidence type="ECO:0000259" key="1">
    <source>
        <dbReference type="Pfam" id="PF13392"/>
    </source>
</evidence>
<evidence type="ECO:0000313" key="2">
    <source>
        <dbReference type="EMBL" id="KKL22030.1"/>
    </source>
</evidence>
<dbReference type="Pfam" id="PF13392">
    <property type="entry name" value="HNH_3"/>
    <property type="match status" value="1"/>
</dbReference>
<feature type="domain" description="HNH nuclease" evidence="1">
    <location>
        <begin position="50"/>
        <end position="94"/>
    </location>
</feature>
<organism evidence="2">
    <name type="scientific">marine sediment metagenome</name>
    <dbReference type="NCBI Taxonomy" id="412755"/>
    <lineage>
        <taxon>unclassified sequences</taxon>
        <taxon>metagenomes</taxon>
        <taxon>ecological metagenomes</taxon>
    </lineage>
</organism>
<accession>A0A0F9BJJ7</accession>
<name>A0A0F9BJJ7_9ZZZZ</name>
<dbReference type="EMBL" id="LAZR01037505">
    <property type="protein sequence ID" value="KKL22030.1"/>
    <property type="molecule type" value="Genomic_DNA"/>
</dbReference>
<protein>
    <recommendedName>
        <fullName evidence="1">HNH nuclease domain-containing protein</fullName>
    </recommendedName>
</protein>
<dbReference type="InterPro" id="IPR003615">
    <property type="entry name" value="HNH_nuc"/>
</dbReference>
<dbReference type="InterPro" id="IPR044930">
    <property type="entry name" value="Homing_endonuclease_His-Me"/>
</dbReference>
<dbReference type="AlphaFoldDB" id="A0A0F9BJJ7"/>
<gene>
    <name evidence="2" type="ORF">LCGC14_2439550</name>
</gene>
<dbReference type="SUPFAM" id="SSF54060">
    <property type="entry name" value="His-Me finger endonucleases"/>
    <property type="match status" value="1"/>
</dbReference>